<protein>
    <submittedName>
        <fullName evidence="2">Uncharacterized protein</fullName>
    </submittedName>
</protein>
<evidence type="ECO:0000256" key="1">
    <source>
        <dbReference type="SAM" id="MobiDB-lite"/>
    </source>
</evidence>
<feature type="region of interest" description="Disordered" evidence="1">
    <location>
        <begin position="1"/>
        <end position="34"/>
    </location>
</feature>
<accession>A0A699KF64</accession>
<feature type="region of interest" description="Disordered" evidence="1">
    <location>
        <begin position="186"/>
        <end position="215"/>
    </location>
</feature>
<evidence type="ECO:0000313" key="2">
    <source>
        <dbReference type="EMBL" id="GFA88224.1"/>
    </source>
</evidence>
<feature type="compositionally biased region" description="Basic and acidic residues" evidence="1">
    <location>
        <begin position="1"/>
        <end position="32"/>
    </location>
</feature>
<name>A0A699KF64_TANCI</name>
<sequence>MGHFARECRAPRSQDRGRRESYRQGSKEEEQAPKALMAIDGIRWDWSYMANEEENHSLVTDDEAPTEFVLMAKSSSSSENEVYDDSFCSKSCRKNTDSLNTKVSKLNEELSDSENTLYHYKLGLSQVEARLLEFKTQEIKFCEKIKGLKFDVECCSPRPAQVYFPPKKDMSWTGLSEFADDTITNYNRPSPSIESNTSDLQNSNPSVSEHGESSNSIMSKPMIKFVKAVDSPGVIKTYKTETARKPPVKYVEMYRNTSKSPKVRRNKRNWNNLKS</sequence>
<feature type="region of interest" description="Disordered" evidence="1">
    <location>
        <begin position="254"/>
        <end position="275"/>
    </location>
</feature>
<organism evidence="2">
    <name type="scientific">Tanacetum cinerariifolium</name>
    <name type="common">Dalmatian daisy</name>
    <name type="synonym">Chrysanthemum cinerariifolium</name>
    <dbReference type="NCBI Taxonomy" id="118510"/>
    <lineage>
        <taxon>Eukaryota</taxon>
        <taxon>Viridiplantae</taxon>
        <taxon>Streptophyta</taxon>
        <taxon>Embryophyta</taxon>
        <taxon>Tracheophyta</taxon>
        <taxon>Spermatophyta</taxon>
        <taxon>Magnoliopsida</taxon>
        <taxon>eudicotyledons</taxon>
        <taxon>Gunneridae</taxon>
        <taxon>Pentapetalae</taxon>
        <taxon>asterids</taxon>
        <taxon>campanulids</taxon>
        <taxon>Asterales</taxon>
        <taxon>Asteraceae</taxon>
        <taxon>Asteroideae</taxon>
        <taxon>Anthemideae</taxon>
        <taxon>Anthemidinae</taxon>
        <taxon>Tanacetum</taxon>
    </lineage>
</organism>
<reference evidence="2" key="1">
    <citation type="journal article" date="2019" name="Sci. Rep.">
        <title>Draft genome of Tanacetum cinerariifolium, the natural source of mosquito coil.</title>
        <authorList>
            <person name="Yamashiro T."/>
            <person name="Shiraishi A."/>
            <person name="Satake H."/>
            <person name="Nakayama K."/>
        </authorList>
    </citation>
    <scope>NUCLEOTIDE SEQUENCE</scope>
</reference>
<dbReference type="AlphaFoldDB" id="A0A699KF64"/>
<dbReference type="EMBL" id="BKCJ010506628">
    <property type="protein sequence ID" value="GFA88224.1"/>
    <property type="molecule type" value="Genomic_DNA"/>
</dbReference>
<gene>
    <name evidence="2" type="ORF">Tci_660196</name>
</gene>
<comment type="caution">
    <text evidence="2">The sequence shown here is derived from an EMBL/GenBank/DDBJ whole genome shotgun (WGS) entry which is preliminary data.</text>
</comment>
<proteinExistence type="predicted"/>